<sequence length="98" mass="10865">MKVDVHAQGFQLTNALTEHAERRLRFALKHAADRVQHVTVRLADVNGPRGGVDKKCSVHITLAGAPDIVTEDTEADMYVAINRAVDRVGRTVLRRMAH</sequence>
<dbReference type="InterPro" id="IPR036567">
    <property type="entry name" value="RHF-like"/>
</dbReference>
<dbReference type="Gene3D" id="3.30.160.100">
    <property type="entry name" value="Ribosome hibernation promotion factor-like"/>
    <property type="match status" value="1"/>
</dbReference>
<dbReference type="AlphaFoldDB" id="A0A254TFH6"/>
<organism evidence="1 2">
    <name type="scientific">Noviherbaspirillum denitrificans</name>
    <dbReference type="NCBI Taxonomy" id="1968433"/>
    <lineage>
        <taxon>Bacteria</taxon>
        <taxon>Pseudomonadati</taxon>
        <taxon>Pseudomonadota</taxon>
        <taxon>Betaproteobacteria</taxon>
        <taxon>Burkholderiales</taxon>
        <taxon>Oxalobacteraceae</taxon>
        <taxon>Noviherbaspirillum</taxon>
    </lineage>
</organism>
<accession>A0A254TFH6</accession>
<dbReference type="Proteomes" id="UP000197535">
    <property type="component" value="Unassembled WGS sequence"/>
</dbReference>
<dbReference type="InterPro" id="IPR003489">
    <property type="entry name" value="RHF/RaiA"/>
</dbReference>
<dbReference type="OrthoDB" id="5297384at2"/>
<name>A0A254TFH6_9BURK</name>
<keyword evidence="1" id="KW-0687">Ribonucleoprotein</keyword>
<dbReference type="RefSeq" id="WP_088708220.1">
    <property type="nucleotide sequence ID" value="NZ_LSTO01000001.1"/>
</dbReference>
<dbReference type="EMBL" id="LSTO01000001">
    <property type="protein sequence ID" value="OWW21364.1"/>
    <property type="molecule type" value="Genomic_DNA"/>
</dbReference>
<evidence type="ECO:0000313" key="1">
    <source>
        <dbReference type="EMBL" id="OWW21364.1"/>
    </source>
</evidence>
<gene>
    <name evidence="1" type="ORF">AYR66_19640</name>
</gene>
<dbReference type="Pfam" id="PF02482">
    <property type="entry name" value="Ribosomal_S30AE"/>
    <property type="match status" value="1"/>
</dbReference>
<dbReference type="SUPFAM" id="SSF69754">
    <property type="entry name" value="Ribosome binding protein Y (YfiA homologue)"/>
    <property type="match status" value="1"/>
</dbReference>
<dbReference type="GO" id="GO:0005840">
    <property type="term" value="C:ribosome"/>
    <property type="evidence" value="ECO:0007669"/>
    <property type="project" value="UniProtKB-KW"/>
</dbReference>
<proteinExistence type="predicted"/>
<keyword evidence="1" id="KW-0689">Ribosomal protein</keyword>
<keyword evidence="2" id="KW-1185">Reference proteome</keyword>
<reference evidence="1 2" key="1">
    <citation type="submission" date="2016-02" db="EMBL/GenBank/DDBJ databases">
        <authorList>
            <person name="Wen L."/>
            <person name="He K."/>
            <person name="Yang H."/>
        </authorList>
    </citation>
    <scope>NUCLEOTIDE SEQUENCE [LARGE SCALE GENOMIC DNA]</scope>
    <source>
        <strain evidence="1 2">TSA40</strain>
    </source>
</reference>
<evidence type="ECO:0000313" key="2">
    <source>
        <dbReference type="Proteomes" id="UP000197535"/>
    </source>
</evidence>
<comment type="caution">
    <text evidence="1">The sequence shown here is derived from an EMBL/GenBank/DDBJ whole genome shotgun (WGS) entry which is preliminary data.</text>
</comment>
<protein>
    <submittedName>
        <fullName evidence="1">30S ribosomal protein S30</fullName>
    </submittedName>
</protein>